<comment type="similarity">
    <text evidence="1">Belongs to the HpcH/HpaI aldolase family.</text>
</comment>
<dbReference type="GO" id="GO:0016832">
    <property type="term" value="F:aldehyde-lyase activity"/>
    <property type="evidence" value="ECO:0007669"/>
    <property type="project" value="TreeGrafter"/>
</dbReference>
<accession>A0AAP5M9L5</accession>
<dbReference type="AlphaFoldDB" id="A0AAP5M9L5"/>
<dbReference type="Pfam" id="PF03328">
    <property type="entry name" value="HpcH_HpaI"/>
    <property type="match status" value="1"/>
</dbReference>
<evidence type="ECO:0000256" key="1">
    <source>
        <dbReference type="ARBA" id="ARBA00005568"/>
    </source>
</evidence>
<reference evidence="6" key="1">
    <citation type="journal article" date="2021" name="Science">
        <title>Hunting the eagle killer: A cyanobacterial neurotoxin causes vacuolar myelinopathy.</title>
        <authorList>
            <person name="Breinlinger S."/>
            <person name="Phillips T.J."/>
            <person name="Haram B.N."/>
            <person name="Mares J."/>
            <person name="Martinez Yerena J.A."/>
            <person name="Hrouzek P."/>
            <person name="Sobotka R."/>
            <person name="Henderson W.M."/>
            <person name="Schmieder P."/>
            <person name="Williams S.M."/>
            <person name="Lauderdale J.D."/>
            <person name="Wilde H.D."/>
            <person name="Gerrin W."/>
            <person name="Kust A."/>
            <person name="Washington J.W."/>
            <person name="Wagner C."/>
            <person name="Geier B."/>
            <person name="Liebeke M."/>
            <person name="Enke H."/>
            <person name="Niedermeyer T.H.J."/>
            <person name="Wilde S.B."/>
        </authorList>
    </citation>
    <scope>NUCLEOTIDE SEQUENCE [LARGE SCALE GENOMIC DNA]</scope>
    <source>
        <strain evidence="6">Thurmond2011</strain>
    </source>
</reference>
<dbReference type="InterPro" id="IPR005000">
    <property type="entry name" value="Aldolase/citrate-lyase_domain"/>
</dbReference>
<protein>
    <submittedName>
        <fullName evidence="5">Aldolase/citrate lyase family protein</fullName>
    </submittedName>
</protein>
<dbReference type="RefSeq" id="WP_208341710.1">
    <property type="nucleotide sequence ID" value="NZ_CAWQFN010000008.1"/>
</dbReference>
<dbReference type="Gene3D" id="3.20.20.60">
    <property type="entry name" value="Phosphoenolpyruvate-binding domains"/>
    <property type="match status" value="1"/>
</dbReference>
<dbReference type="PANTHER" id="PTHR30502:SF0">
    <property type="entry name" value="PHOSPHOENOLPYRUVATE CARBOXYLASE FAMILY PROTEIN"/>
    <property type="match status" value="1"/>
</dbReference>
<proteinExistence type="inferred from homology"/>
<comment type="caution">
    <text evidence="5">The sequence shown here is derived from an EMBL/GenBank/DDBJ whole genome shotgun (WGS) entry which is preliminary data.</text>
</comment>
<sequence length="249" mass="27294">MAINFKQRLNQKETLIGSVITLPCTETAEALSQLGFDWFWIDMEHSPLSLEKVQLIMQATGGRCANLIRVPWNDSVWIKRVLDTGCDGIILPQIKTPQEVKYALEACLYPPQGSRSLGVARAQNYGMSLPEYFKTANENIVIVLQIEHIDAVKNLESIIDVPGFDAIVIGPFDLSGSMGLTGQVNHPDVVKVIASVKETCLNKGIPVGIFTTDSQGAISAKEAGYSLIAVGVDSMYLWKLAKQTLEEIN</sequence>
<dbReference type="PANTHER" id="PTHR30502">
    <property type="entry name" value="2-KETO-3-DEOXY-L-RHAMNONATE ALDOLASE"/>
    <property type="match status" value="1"/>
</dbReference>
<organism evidence="5 6">
    <name type="scientific">Aetokthonos hydrillicola Thurmond2011</name>
    <dbReference type="NCBI Taxonomy" id="2712845"/>
    <lineage>
        <taxon>Bacteria</taxon>
        <taxon>Bacillati</taxon>
        <taxon>Cyanobacteriota</taxon>
        <taxon>Cyanophyceae</taxon>
        <taxon>Nostocales</taxon>
        <taxon>Hapalosiphonaceae</taxon>
        <taxon>Aetokthonos</taxon>
    </lineage>
</organism>
<feature type="domain" description="HpcH/HpaI aldolase/citrate lyase" evidence="4">
    <location>
        <begin position="27"/>
        <end position="236"/>
    </location>
</feature>
<keyword evidence="2" id="KW-0479">Metal-binding</keyword>
<keyword evidence="6" id="KW-1185">Reference proteome</keyword>
<dbReference type="Proteomes" id="UP000667802">
    <property type="component" value="Unassembled WGS sequence"/>
</dbReference>
<dbReference type="InterPro" id="IPR015813">
    <property type="entry name" value="Pyrv/PenolPyrv_kinase-like_dom"/>
</dbReference>
<keyword evidence="3 5" id="KW-0456">Lyase</keyword>
<evidence type="ECO:0000313" key="5">
    <source>
        <dbReference type="EMBL" id="MDR9897350.1"/>
    </source>
</evidence>
<dbReference type="GO" id="GO:0005737">
    <property type="term" value="C:cytoplasm"/>
    <property type="evidence" value="ECO:0007669"/>
    <property type="project" value="TreeGrafter"/>
</dbReference>
<evidence type="ECO:0000256" key="3">
    <source>
        <dbReference type="ARBA" id="ARBA00023239"/>
    </source>
</evidence>
<gene>
    <name evidence="5" type="ORF">G7B40_022675</name>
</gene>
<dbReference type="EMBL" id="JAALHA020000012">
    <property type="protein sequence ID" value="MDR9897350.1"/>
    <property type="molecule type" value="Genomic_DNA"/>
</dbReference>
<dbReference type="GO" id="GO:0046872">
    <property type="term" value="F:metal ion binding"/>
    <property type="evidence" value="ECO:0007669"/>
    <property type="project" value="UniProtKB-KW"/>
</dbReference>
<dbReference type="InterPro" id="IPR050251">
    <property type="entry name" value="HpcH-HpaI_aldolase"/>
</dbReference>
<dbReference type="SUPFAM" id="SSF51621">
    <property type="entry name" value="Phosphoenolpyruvate/pyruvate domain"/>
    <property type="match status" value="1"/>
</dbReference>
<evidence type="ECO:0000313" key="6">
    <source>
        <dbReference type="Proteomes" id="UP000667802"/>
    </source>
</evidence>
<evidence type="ECO:0000256" key="2">
    <source>
        <dbReference type="ARBA" id="ARBA00022723"/>
    </source>
</evidence>
<evidence type="ECO:0000259" key="4">
    <source>
        <dbReference type="Pfam" id="PF03328"/>
    </source>
</evidence>
<dbReference type="InterPro" id="IPR040442">
    <property type="entry name" value="Pyrv_kinase-like_dom_sf"/>
</dbReference>
<name>A0AAP5M9L5_9CYAN</name>